<dbReference type="Proteomes" id="UP000681720">
    <property type="component" value="Unassembled WGS sequence"/>
</dbReference>
<dbReference type="AlphaFoldDB" id="A0A8S3JBD7"/>
<sequence>FSYRSYPYLSTSNNGVESTMVPTTPVDPSVTNLGLMSPSSVSTSSISDSQHQQFKKSTSMRFAKLMEHPSKF</sequence>
<organism evidence="1 2">
    <name type="scientific">Rotaria magnacalcarata</name>
    <dbReference type="NCBI Taxonomy" id="392030"/>
    <lineage>
        <taxon>Eukaryota</taxon>
        <taxon>Metazoa</taxon>
        <taxon>Spiralia</taxon>
        <taxon>Gnathifera</taxon>
        <taxon>Rotifera</taxon>
        <taxon>Eurotatoria</taxon>
        <taxon>Bdelloidea</taxon>
        <taxon>Philodinida</taxon>
        <taxon>Philodinidae</taxon>
        <taxon>Rotaria</taxon>
    </lineage>
</organism>
<evidence type="ECO:0000313" key="2">
    <source>
        <dbReference type="Proteomes" id="UP000681720"/>
    </source>
</evidence>
<protein>
    <submittedName>
        <fullName evidence="1">Uncharacterized protein</fullName>
    </submittedName>
</protein>
<name>A0A8S3JBD7_9BILA</name>
<evidence type="ECO:0000313" key="1">
    <source>
        <dbReference type="EMBL" id="CAF5215926.1"/>
    </source>
</evidence>
<dbReference type="EMBL" id="CAJOBJ010357843">
    <property type="protein sequence ID" value="CAF5215926.1"/>
    <property type="molecule type" value="Genomic_DNA"/>
</dbReference>
<reference evidence="1" key="1">
    <citation type="submission" date="2021-02" db="EMBL/GenBank/DDBJ databases">
        <authorList>
            <person name="Nowell W R."/>
        </authorList>
    </citation>
    <scope>NUCLEOTIDE SEQUENCE</scope>
</reference>
<gene>
    <name evidence="1" type="ORF">GIL414_LOCUS81599</name>
</gene>
<proteinExistence type="predicted"/>
<comment type="caution">
    <text evidence="1">The sequence shown here is derived from an EMBL/GenBank/DDBJ whole genome shotgun (WGS) entry which is preliminary data.</text>
</comment>
<accession>A0A8S3JBD7</accession>
<feature type="non-terminal residue" evidence="1">
    <location>
        <position position="1"/>
    </location>
</feature>